<dbReference type="SUPFAM" id="SSF56176">
    <property type="entry name" value="FAD-binding/transporter-associated domain-like"/>
    <property type="match status" value="1"/>
</dbReference>
<sequence>MDRLVEATLKHGLVPPVVMEFPGITAGGGFAGTAGESSSFKYGFFDRTINSVEMVMADGSVLKASETENADLFRGAAGAVGSLGVTTLIELQLIEAKKFVKATYHPHKSVGESIQAVQTHTGNADNDYVDGMLFSPDHGVVVAGEMTDELPRSLAQPQTFSHAWDPWFYLHVQDKTRARAAPVTDYIPLAEYLFRYDRGGFWVGRSAFDYFRFPFNRYTRWWLDDFLHTRMLYKALHASGEASRYVVQDLALPYSTAESFIEYTHKKLDIWPLWLCPLKQSPAPTFHPHSGDVEADGRTPQQMLNIGVWGFGPADPDAFVAANRDLERRLRELGGMKWFYAHTYYGEDEFWNIYDREWYEGLRQKYSATTLPSVYDKVKIDVEADRKERQESWSRWARSFWPLGEHHILAKRIPLHVRQPGRRNGSSVGIDPPLRRDYYTSLAQPCRRNSNDHRVDQRLKRWLQQGVDDPASSLDHDTVQTFTHEGAQQPRPVNRMLPTLRRHDLKRDELSSMLFQDGLLYRWWRPLPRDNVRSPSLSLSR</sequence>
<accession>Q0CFL4</accession>
<dbReference type="RefSeq" id="XP_001216141.1">
    <property type="nucleotide sequence ID" value="XM_001216141.1"/>
</dbReference>
<dbReference type="eggNOG" id="KOG1262">
    <property type="taxonomic scope" value="Eukaryota"/>
</dbReference>
<dbReference type="HOGENOM" id="CLU_025883_0_0_1"/>
<dbReference type="EMBL" id="CH476604">
    <property type="protein sequence ID" value="EAU31782.1"/>
    <property type="molecule type" value="Genomic_DNA"/>
</dbReference>
<dbReference type="GeneID" id="4322819"/>
<dbReference type="OrthoDB" id="415825at2759"/>
<dbReference type="GO" id="GO:0000246">
    <property type="term" value="F:Delta24(24-1) sterol reductase activity"/>
    <property type="evidence" value="ECO:0007669"/>
    <property type="project" value="TreeGrafter"/>
</dbReference>
<reference evidence="3" key="1">
    <citation type="submission" date="2005-09" db="EMBL/GenBank/DDBJ databases">
        <title>Annotation of the Aspergillus terreus NIH2624 genome.</title>
        <authorList>
            <person name="Birren B.W."/>
            <person name="Lander E.S."/>
            <person name="Galagan J.E."/>
            <person name="Nusbaum C."/>
            <person name="Devon K."/>
            <person name="Henn M."/>
            <person name="Ma L.-J."/>
            <person name="Jaffe D.B."/>
            <person name="Butler J."/>
            <person name="Alvarez P."/>
            <person name="Gnerre S."/>
            <person name="Grabherr M."/>
            <person name="Kleber M."/>
            <person name="Mauceli E.W."/>
            <person name="Brockman W."/>
            <person name="Rounsley S."/>
            <person name="Young S.K."/>
            <person name="LaButti K."/>
            <person name="Pushparaj V."/>
            <person name="DeCaprio D."/>
            <person name="Crawford M."/>
            <person name="Koehrsen M."/>
            <person name="Engels R."/>
            <person name="Montgomery P."/>
            <person name="Pearson M."/>
            <person name="Howarth C."/>
            <person name="Larson L."/>
            <person name="Luoma S."/>
            <person name="White J."/>
            <person name="Alvarado L."/>
            <person name="Kodira C.D."/>
            <person name="Zeng Q."/>
            <person name="Oleary S."/>
            <person name="Yandava C."/>
            <person name="Denning D.W."/>
            <person name="Nierman W.C."/>
            <person name="Milne T."/>
            <person name="Madden K."/>
        </authorList>
    </citation>
    <scope>NUCLEOTIDE SEQUENCE [LARGE SCALE GENOMIC DNA]</scope>
    <source>
        <strain evidence="3">NIH 2624 / FGSC A1156</strain>
    </source>
</reference>
<feature type="domain" description="FAD-binding PCMH-type" evidence="1">
    <location>
        <begin position="1"/>
        <end position="96"/>
    </location>
</feature>
<dbReference type="PROSITE" id="PS51387">
    <property type="entry name" value="FAD_PCMH"/>
    <property type="match status" value="1"/>
</dbReference>
<dbReference type="InterPro" id="IPR016169">
    <property type="entry name" value="FAD-bd_PCMH_sub2"/>
</dbReference>
<evidence type="ECO:0000313" key="3">
    <source>
        <dbReference type="Proteomes" id="UP000007963"/>
    </source>
</evidence>
<dbReference type="Gene3D" id="3.30.465.10">
    <property type="match status" value="1"/>
</dbReference>
<dbReference type="InterPro" id="IPR016166">
    <property type="entry name" value="FAD-bd_PCMH"/>
</dbReference>
<dbReference type="STRING" id="341663.Q0CFL4"/>
<dbReference type="GO" id="GO:0005737">
    <property type="term" value="C:cytoplasm"/>
    <property type="evidence" value="ECO:0007669"/>
    <property type="project" value="TreeGrafter"/>
</dbReference>
<name>Q0CFL4_ASPTN</name>
<dbReference type="PANTHER" id="PTHR10801:SF10">
    <property type="entry name" value="FAD BINDING DOMAIN PROTEIN (AFU_ORTHOLOGUE AFUA_6G14300)"/>
    <property type="match status" value="1"/>
</dbReference>
<proteinExistence type="predicted"/>
<dbReference type="PANTHER" id="PTHR10801">
    <property type="entry name" value="24-DEHYDROCHOLESTEROL REDUCTASE"/>
    <property type="match status" value="1"/>
</dbReference>
<dbReference type="AlphaFoldDB" id="Q0CFL4"/>
<dbReference type="GO" id="GO:0016020">
    <property type="term" value="C:membrane"/>
    <property type="evidence" value="ECO:0007669"/>
    <property type="project" value="TreeGrafter"/>
</dbReference>
<dbReference type="OMA" id="WVGRSAF"/>
<gene>
    <name evidence="2" type="ORF">ATEG_07520</name>
</gene>
<dbReference type="InterPro" id="IPR036318">
    <property type="entry name" value="FAD-bd_PCMH-like_sf"/>
</dbReference>
<dbReference type="Proteomes" id="UP000007963">
    <property type="component" value="Unassembled WGS sequence"/>
</dbReference>
<dbReference type="GO" id="GO:0008202">
    <property type="term" value="P:steroid metabolic process"/>
    <property type="evidence" value="ECO:0007669"/>
    <property type="project" value="TreeGrafter"/>
</dbReference>
<dbReference type="InterPro" id="IPR040165">
    <property type="entry name" value="Diminuto-like"/>
</dbReference>
<dbReference type="VEuPathDB" id="FungiDB:ATEG_07520"/>
<protein>
    <recommendedName>
        <fullName evidence="1">FAD-binding PCMH-type domain-containing protein</fullName>
    </recommendedName>
</protein>
<evidence type="ECO:0000259" key="1">
    <source>
        <dbReference type="PROSITE" id="PS51387"/>
    </source>
</evidence>
<organism evidence="2 3">
    <name type="scientific">Aspergillus terreus (strain NIH 2624 / FGSC A1156)</name>
    <dbReference type="NCBI Taxonomy" id="341663"/>
    <lineage>
        <taxon>Eukaryota</taxon>
        <taxon>Fungi</taxon>
        <taxon>Dikarya</taxon>
        <taxon>Ascomycota</taxon>
        <taxon>Pezizomycotina</taxon>
        <taxon>Eurotiomycetes</taxon>
        <taxon>Eurotiomycetidae</taxon>
        <taxon>Eurotiales</taxon>
        <taxon>Aspergillaceae</taxon>
        <taxon>Aspergillus</taxon>
        <taxon>Aspergillus subgen. Circumdati</taxon>
    </lineage>
</organism>
<dbReference type="GO" id="GO:0071949">
    <property type="term" value="F:FAD binding"/>
    <property type="evidence" value="ECO:0007669"/>
    <property type="project" value="InterPro"/>
</dbReference>
<evidence type="ECO:0000313" key="2">
    <source>
        <dbReference type="EMBL" id="EAU31782.1"/>
    </source>
</evidence>